<evidence type="ECO:0000313" key="1">
    <source>
        <dbReference type="EMBL" id="CEH11038.1"/>
    </source>
</evidence>
<organism evidence="1 2">
    <name type="scientific">Anaplasma phagocytophilum</name>
    <name type="common">Ehrlichia phagocytophila</name>
    <dbReference type="NCBI Taxonomy" id="948"/>
    <lineage>
        <taxon>Bacteria</taxon>
        <taxon>Pseudomonadati</taxon>
        <taxon>Pseudomonadota</taxon>
        <taxon>Alphaproteobacteria</taxon>
        <taxon>Rickettsiales</taxon>
        <taxon>Anaplasmataceae</taxon>
        <taxon>Anaplasma</taxon>
        <taxon>phagocytophilum group</taxon>
    </lineage>
</organism>
<dbReference type="EMBL" id="CCXQ01000033">
    <property type="protein sequence ID" value="CEH11038.1"/>
    <property type="molecule type" value="Genomic_DNA"/>
</dbReference>
<sequence length="28" mass="2993">MFSLVNDVIQILVNNPATAANTPKVDHA</sequence>
<gene>
    <name evidence="1" type="ORF">ANAPHAGO_00511</name>
</gene>
<dbReference type="Proteomes" id="UP000055047">
    <property type="component" value="Unassembled WGS sequence"/>
</dbReference>
<protein>
    <submittedName>
        <fullName evidence="1">Uncharacterized protein</fullName>
    </submittedName>
</protein>
<reference evidence="1 2" key="1">
    <citation type="submission" date="2014-09" db="EMBL/GenBank/DDBJ databases">
        <authorList>
            <person name="Loux Valentin"/>
            <person name="Dugat Thibaut"/>
        </authorList>
    </citation>
    <scope>NUCLEOTIDE SEQUENCE [LARGE SCALE GENOMIC DNA]</scope>
    <source>
        <strain evidence="1 2">BOV-10_179</strain>
    </source>
</reference>
<accession>A0A098GKJ3</accession>
<evidence type="ECO:0000313" key="2">
    <source>
        <dbReference type="Proteomes" id="UP000055047"/>
    </source>
</evidence>
<name>A0A098GKJ3_ANAPH</name>
<proteinExistence type="predicted"/>
<dbReference type="AlphaFoldDB" id="A0A098GKJ3"/>